<evidence type="ECO:0000313" key="2">
    <source>
        <dbReference type="Proteomes" id="UP000294933"/>
    </source>
</evidence>
<keyword evidence="2" id="KW-1185">Reference proteome</keyword>
<gene>
    <name evidence="1" type="ORF">BD410DRAFT_582043</name>
</gene>
<dbReference type="Proteomes" id="UP000294933">
    <property type="component" value="Unassembled WGS sequence"/>
</dbReference>
<proteinExistence type="predicted"/>
<dbReference type="VEuPathDB" id="FungiDB:BD410DRAFT_582043"/>
<protein>
    <submittedName>
        <fullName evidence="1">Uncharacterized protein</fullName>
    </submittedName>
</protein>
<dbReference type="AlphaFoldDB" id="A0A4Y7PFP7"/>
<evidence type="ECO:0000313" key="1">
    <source>
        <dbReference type="EMBL" id="TDL13190.1"/>
    </source>
</evidence>
<organism evidence="1 2">
    <name type="scientific">Rickenella mellea</name>
    <dbReference type="NCBI Taxonomy" id="50990"/>
    <lineage>
        <taxon>Eukaryota</taxon>
        <taxon>Fungi</taxon>
        <taxon>Dikarya</taxon>
        <taxon>Basidiomycota</taxon>
        <taxon>Agaricomycotina</taxon>
        <taxon>Agaricomycetes</taxon>
        <taxon>Hymenochaetales</taxon>
        <taxon>Rickenellaceae</taxon>
        <taxon>Rickenella</taxon>
    </lineage>
</organism>
<dbReference type="EMBL" id="ML170870">
    <property type="protein sequence ID" value="TDL13190.1"/>
    <property type="molecule type" value="Genomic_DNA"/>
</dbReference>
<reference evidence="1 2" key="1">
    <citation type="submission" date="2018-06" db="EMBL/GenBank/DDBJ databases">
        <title>A transcriptomic atlas of mushroom development highlights an independent origin of complex multicellularity.</title>
        <authorList>
            <consortium name="DOE Joint Genome Institute"/>
            <person name="Krizsan K."/>
            <person name="Almasi E."/>
            <person name="Merenyi Z."/>
            <person name="Sahu N."/>
            <person name="Viragh M."/>
            <person name="Koszo T."/>
            <person name="Mondo S."/>
            <person name="Kiss B."/>
            <person name="Balint B."/>
            <person name="Kues U."/>
            <person name="Barry K."/>
            <person name="Hegedus J.C."/>
            <person name="Henrissat B."/>
            <person name="Johnson J."/>
            <person name="Lipzen A."/>
            <person name="Ohm R."/>
            <person name="Nagy I."/>
            <person name="Pangilinan J."/>
            <person name="Yan J."/>
            <person name="Xiong Y."/>
            <person name="Grigoriev I.V."/>
            <person name="Hibbett D.S."/>
            <person name="Nagy L.G."/>
        </authorList>
    </citation>
    <scope>NUCLEOTIDE SEQUENCE [LARGE SCALE GENOMIC DNA]</scope>
    <source>
        <strain evidence="1 2">SZMC22713</strain>
    </source>
</reference>
<accession>A0A4Y7PFP7</accession>
<name>A0A4Y7PFP7_9AGAM</name>
<sequence>MDPSAHESISQSRPASFPSVQKQQMFTKLLSWRGEINDELLACTIYEEIKSGGTRYSMFKKFEGLYGHPAMAYVNHYLSNCEKIEDIVARLSTPKNLNHISNEGTGSYVWHKSITSPQGNDTTLQPLRTKVALRHSQLDDF</sequence>